<evidence type="ECO:0000313" key="2">
    <source>
        <dbReference type="Proteomes" id="UP001145114"/>
    </source>
</evidence>
<protein>
    <submittedName>
        <fullName evidence="1">Uncharacterized protein</fullName>
    </submittedName>
</protein>
<organism evidence="1 2">
    <name type="scientific">Spiromyces aspiralis</name>
    <dbReference type="NCBI Taxonomy" id="68401"/>
    <lineage>
        <taxon>Eukaryota</taxon>
        <taxon>Fungi</taxon>
        <taxon>Fungi incertae sedis</taxon>
        <taxon>Zoopagomycota</taxon>
        <taxon>Kickxellomycotina</taxon>
        <taxon>Kickxellomycetes</taxon>
        <taxon>Kickxellales</taxon>
        <taxon>Kickxellaceae</taxon>
        <taxon>Spiromyces</taxon>
    </lineage>
</organism>
<accession>A0ACC1HG48</accession>
<dbReference type="Proteomes" id="UP001145114">
    <property type="component" value="Unassembled WGS sequence"/>
</dbReference>
<gene>
    <name evidence="1" type="ORF">EV182_001500</name>
</gene>
<reference evidence="1" key="1">
    <citation type="submission" date="2022-06" db="EMBL/GenBank/DDBJ databases">
        <title>Phylogenomic reconstructions and comparative analyses of Kickxellomycotina fungi.</title>
        <authorList>
            <person name="Reynolds N.K."/>
            <person name="Stajich J.E."/>
            <person name="Barry K."/>
            <person name="Grigoriev I.V."/>
            <person name="Crous P."/>
            <person name="Smith M.E."/>
        </authorList>
    </citation>
    <scope>NUCLEOTIDE SEQUENCE</scope>
    <source>
        <strain evidence="1">RSA 2271</strain>
    </source>
</reference>
<name>A0ACC1HG48_9FUNG</name>
<proteinExistence type="predicted"/>
<comment type="caution">
    <text evidence="1">The sequence shown here is derived from an EMBL/GenBank/DDBJ whole genome shotgun (WGS) entry which is preliminary data.</text>
</comment>
<sequence length="407" mass="44721">MLSSIVRRRNPLGSLSPAIRRRLTGNCPGAATASPSPLKGGSAPTIERGGQEPATASVASRGSWLRRVAQSAGEYAETKRRLEQALQADGEGSYSLTTKLTNLYYDIMAEQMEHTWGESFHFARKATGESNRESIRRHEHFLFSMAQIRPRMKVLDVGCGIGGPARECVRMTGAHVTGLNISDYQLQRARDLTARCDMVDSITFVKGDFMAMPFVADSFDAVYAIEALAYAPSLVDAYHQVYRVLKPGGCFATYEICLTDKYNHDDPRHRKAAQDVAYGWGFGKLHHTSDCVEAARAAGFEQVTFAQDMAAHMGAGNDIPWYNDFSNELVDFSSFHRFLCSRVSRAAVESAFWAAERLGMAPKGSTEFQRIATAAVQGMVEGGKMGIFTPMFMVVAQKAHNSSPLEV</sequence>
<dbReference type="EMBL" id="JAMZIH010005364">
    <property type="protein sequence ID" value="KAJ1675321.1"/>
    <property type="molecule type" value="Genomic_DNA"/>
</dbReference>
<evidence type="ECO:0000313" key="1">
    <source>
        <dbReference type="EMBL" id="KAJ1675321.1"/>
    </source>
</evidence>
<keyword evidence="2" id="KW-1185">Reference proteome</keyword>